<evidence type="ECO:0000313" key="2">
    <source>
        <dbReference type="Proteomes" id="UP000226592"/>
    </source>
</evidence>
<dbReference type="InterPro" id="IPR007355">
    <property type="entry name" value="DUF424"/>
</dbReference>
<organism evidence="1 2">
    <name type="scientific">Candidatus Iainarchaeum sp</name>
    <dbReference type="NCBI Taxonomy" id="3101447"/>
    <lineage>
        <taxon>Archaea</taxon>
        <taxon>Candidatus Iainarchaeota</taxon>
        <taxon>Candidatus Iainarchaeia</taxon>
        <taxon>Candidatus Iainarchaeales</taxon>
        <taxon>Candidatus Iainarchaeaceae</taxon>
        <taxon>Candidatus Iainarchaeum</taxon>
    </lineage>
</organism>
<sequence length="97" mass="11060">MFYKIHKAAGEREILAVADKELIGKTLKDKNIELEVREKFYNGEEISKEELKTLLREYGNINLVGNKAVGVAIEEKLASEKQVMKIDGIKHVQIMMV</sequence>
<name>A0A2D6M1H2_9ARCH</name>
<comment type="caution">
    <text evidence="1">The sequence shown here is derived from an EMBL/GenBank/DDBJ whole genome shotgun (WGS) entry which is preliminary data.</text>
</comment>
<protein>
    <recommendedName>
        <fullName evidence="3">DUF424 family protein</fullName>
    </recommendedName>
</protein>
<evidence type="ECO:0000313" key="1">
    <source>
        <dbReference type="EMBL" id="MAG22239.1"/>
    </source>
</evidence>
<dbReference type="AlphaFoldDB" id="A0A2D6M1H2"/>
<evidence type="ECO:0008006" key="3">
    <source>
        <dbReference type="Google" id="ProtNLM"/>
    </source>
</evidence>
<gene>
    <name evidence="1" type="ORF">CL943_02960</name>
</gene>
<dbReference type="Pfam" id="PF04242">
    <property type="entry name" value="DUF424"/>
    <property type="match status" value="1"/>
</dbReference>
<dbReference type="Gene3D" id="3.30.1860.10">
    <property type="entry name" value="uncharacterized conserved protein from methanopyrus kandleri domain like"/>
    <property type="match status" value="1"/>
</dbReference>
<accession>A0A2D6M1H2</accession>
<reference evidence="2" key="1">
    <citation type="submission" date="2017-09" db="EMBL/GenBank/DDBJ databases">
        <title>The Reconstruction of 2,631 Draft Metagenome-Assembled Genomes from the Global Oceans.</title>
        <authorList>
            <person name="Tully B.J."/>
            <person name="Graham E.D."/>
            <person name="Heidelberg J.F."/>
        </authorList>
    </citation>
    <scope>NUCLEOTIDE SEQUENCE [LARGE SCALE GENOMIC DNA]</scope>
</reference>
<dbReference type="EMBL" id="NZBU01000009">
    <property type="protein sequence ID" value="MAG22239.1"/>
    <property type="molecule type" value="Genomic_DNA"/>
</dbReference>
<dbReference type="Proteomes" id="UP000226592">
    <property type="component" value="Unassembled WGS sequence"/>
</dbReference>
<proteinExistence type="predicted"/>